<dbReference type="Pfam" id="PF12802">
    <property type="entry name" value="MarR_2"/>
    <property type="match status" value="1"/>
</dbReference>
<dbReference type="RefSeq" id="WP_336392055.1">
    <property type="nucleotide sequence ID" value="NZ_JBAPLV010000005.1"/>
</dbReference>
<comment type="caution">
    <text evidence="2">The sequence shown here is derived from an EMBL/GenBank/DDBJ whole genome shotgun (WGS) entry which is preliminary data.</text>
</comment>
<dbReference type="InterPro" id="IPR039422">
    <property type="entry name" value="MarR/SlyA-like"/>
</dbReference>
<evidence type="ECO:0000313" key="3">
    <source>
        <dbReference type="Proteomes" id="UP001373496"/>
    </source>
</evidence>
<dbReference type="InterPro" id="IPR036390">
    <property type="entry name" value="WH_DNA-bd_sf"/>
</dbReference>
<dbReference type="Gene3D" id="1.10.10.10">
    <property type="entry name" value="Winged helix-like DNA-binding domain superfamily/Winged helix DNA-binding domain"/>
    <property type="match status" value="1"/>
</dbReference>
<accession>A0ABU8E3R7</accession>
<keyword evidence="3" id="KW-1185">Reference proteome</keyword>
<sequence length="148" mass="16376">MTWLDDEQQHLWRRWLLLTTRLPAALNRQLQADSDLSLADFDVLVKLSETDGGRVRSRELCAALGWEKSRLSHHLTRMGVRGLVERTGAAGDARGSDVVLTPAGRAAIEAAAPAHVDTVRELFFADLTPAQLQVLTALTDRVLDRLPD</sequence>
<dbReference type="EMBL" id="JBAPLV010000005">
    <property type="protein sequence ID" value="MEI4278210.1"/>
    <property type="molecule type" value="Genomic_DNA"/>
</dbReference>
<dbReference type="SMART" id="SM00347">
    <property type="entry name" value="HTH_MARR"/>
    <property type="match status" value="1"/>
</dbReference>
<proteinExistence type="predicted"/>
<dbReference type="InterPro" id="IPR000835">
    <property type="entry name" value="HTH_MarR-typ"/>
</dbReference>
<dbReference type="PROSITE" id="PS50995">
    <property type="entry name" value="HTH_MARR_2"/>
    <property type="match status" value="1"/>
</dbReference>
<protein>
    <submittedName>
        <fullName evidence="2">MarR family winged helix-turn-helix transcriptional regulator</fullName>
    </submittedName>
</protein>
<dbReference type="PANTHER" id="PTHR33164">
    <property type="entry name" value="TRANSCRIPTIONAL REGULATOR, MARR FAMILY"/>
    <property type="match status" value="1"/>
</dbReference>
<evidence type="ECO:0000313" key="2">
    <source>
        <dbReference type="EMBL" id="MEI4278210.1"/>
    </source>
</evidence>
<dbReference type="PANTHER" id="PTHR33164:SF99">
    <property type="entry name" value="MARR FAMILY REGULATORY PROTEIN"/>
    <property type="match status" value="1"/>
</dbReference>
<feature type="domain" description="HTH marR-type" evidence="1">
    <location>
        <begin position="8"/>
        <end position="144"/>
    </location>
</feature>
<dbReference type="SUPFAM" id="SSF46785">
    <property type="entry name" value="Winged helix' DNA-binding domain"/>
    <property type="match status" value="1"/>
</dbReference>
<dbReference type="InterPro" id="IPR036388">
    <property type="entry name" value="WH-like_DNA-bd_sf"/>
</dbReference>
<evidence type="ECO:0000259" key="1">
    <source>
        <dbReference type="PROSITE" id="PS50995"/>
    </source>
</evidence>
<reference evidence="2 3" key="1">
    <citation type="submission" date="2024-03" db="EMBL/GenBank/DDBJ databases">
        <title>Draft genome sequence of Klenkia terrae.</title>
        <authorList>
            <person name="Duangmal K."/>
            <person name="Chantavorakit T."/>
        </authorList>
    </citation>
    <scope>NUCLEOTIDE SEQUENCE [LARGE SCALE GENOMIC DNA]</scope>
    <source>
        <strain evidence="2 3">JCM 17786</strain>
    </source>
</reference>
<organism evidence="2 3">
    <name type="scientific">Klenkia terrae</name>
    <dbReference type="NCBI Taxonomy" id="1052259"/>
    <lineage>
        <taxon>Bacteria</taxon>
        <taxon>Bacillati</taxon>
        <taxon>Actinomycetota</taxon>
        <taxon>Actinomycetes</taxon>
        <taxon>Geodermatophilales</taxon>
        <taxon>Geodermatophilaceae</taxon>
        <taxon>Klenkia</taxon>
    </lineage>
</organism>
<name>A0ABU8E3R7_9ACTN</name>
<gene>
    <name evidence="2" type="ORF">UXQ13_07005</name>
</gene>
<dbReference type="Proteomes" id="UP001373496">
    <property type="component" value="Unassembled WGS sequence"/>
</dbReference>